<keyword evidence="8" id="KW-1185">Reference proteome</keyword>
<keyword evidence="1" id="KW-0808">Transferase</keyword>
<dbReference type="AlphaFoldDB" id="A0A1B7LY87"/>
<evidence type="ECO:0000259" key="5">
    <source>
        <dbReference type="Pfam" id="PF00288"/>
    </source>
</evidence>
<evidence type="ECO:0000256" key="4">
    <source>
        <dbReference type="ARBA" id="ARBA00022840"/>
    </source>
</evidence>
<dbReference type="OrthoDB" id="4961745at2"/>
<gene>
    <name evidence="7" type="ORF">A6F49_12795</name>
</gene>
<dbReference type="Proteomes" id="UP000078292">
    <property type="component" value="Unassembled WGS sequence"/>
</dbReference>
<accession>A0A1B7LY87</accession>
<keyword evidence="2" id="KW-0547">Nucleotide-binding</keyword>
<dbReference type="RefSeq" id="WP_043056773.1">
    <property type="nucleotide sequence ID" value="NZ_LXEY01000020.1"/>
</dbReference>
<dbReference type="Gene3D" id="3.30.230.10">
    <property type="match status" value="1"/>
</dbReference>
<feature type="domain" description="GHMP kinase N-terminal" evidence="5">
    <location>
        <begin position="86"/>
        <end position="161"/>
    </location>
</feature>
<dbReference type="InterPro" id="IPR020568">
    <property type="entry name" value="Ribosomal_Su5_D2-typ_SF"/>
</dbReference>
<proteinExistence type="predicted"/>
<feature type="domain" description="GHMP kinase C-terminal" evidence="6">
    <location>
        <begin position="230"/>
        <end position="306"/>
    </location>
</feature>
<dbReference type="EMBL" id="LXEY01000020">
    <property type="protein sequence ID" value="OAV60250.1"/>
    <property type="molecule type" value="Genomic_DNA"/>
</dbReference>
<evidence type="ECO:0000313" key="8">
    <source>
        <dbReference type="Proteomes" id="UP000078292"/>
    </source>
</evidence>
<dbReference type="Pfam" id="PF08544">
    <property type="entry name" value="GHMP_kinases_C"/>
    <property type="match status" value="1"/>
</dbReference>
<sequence length="322" mass="34979">MSAHAAFESRFVVSAQAPAMVAIATTVGTPNSFDEVAVAHLQLAISRYDVAVVEARKDKEIFISFEDGFENLIDYGDIPQQDMAQIFRAIDELRTRLQRPREISGLDITIQKNIPFATHLGGRAASTAAVLVALARLWHASMAREDLIRLGNRIGAGVAEALTGGALITHHSADEQLQTPLLVQRELAMVIVPAAVDIEPQEMFQKVTMIRQAQSDAHDRSNLEFDSKLLHAVTHGEAEQVALMMHNDFQSALVSILPEHNDWLTAGMNEGALAAQTIGAGASLVFMAQDMAQAIELAERFEEHMEISAVAEYGPVAGAHLL</sequence>
<evidence type="ECO:0000256" key="1">
    <source>
        <dbReference type="ARBA" id="ARBA00022679"/>
    </source>
</evidence>
<dbReference type="InterPro" id="IPR006204">
    <property type="entry name" value="GHMP_kinase_N_dom"/>
</dbReference>
<dbReference type="Pfam" id="PF00288">
    <property type="entry name" value="GHMP_kinases_N"/>
    <property type="match status" value="1"/>
</dbReference>
<dbReference type="Gene3D" id="3.30.70.890">
    <property type="entry name" value="GHMP kinase, C-terminal domain"/>
    <property type="match status" value="1"/>
</dbReference>
<dbReference type="SUPFAM" id="SSF54211">
    <property type="entry name" value="Ribosomal protein S5 domain 2-like"/>
    <property type="match status" value="1"/>
</dbReference>
<dbReference type="InterPro" id="IPR013750">
    <property type="entry name" value="GHMP_kinase_C_dom"/>
</dbReference>
<name>A0A1B7LY87_9MICC</name>
<protein>
    <submittedName>
        <fullName evidence="7">Uncharacterized protein</fullName>
    </submittedName>
</protein>
<evidence type="ECO:0000313" key="7">
    <source>
        <dbReference type="EMBL" id="OAV60250.1"/>
    </source>
</evidence>
<evidence type="ECO:0000256" key="3">
    <source>
        <dbReference type="ARBA" id="ARBA00022777"/>
    </source>
</evidence>
<evidence type="ECO:0000259" key="6">
    <source>
        <dbReference type="Pfam" id="PF08544"/>
    </source>
</evidence>
<dbReference type="PANTHER" id="PTHR43527:SF2">
    <property type="entry name" value="4-DIPHOSPHOCYTIDYL-2-C-METHYL-D-ERYTHRITOL KINASE, CHLOROPLASTIC"/>
    <property type="match status" value="1"/>
</dbReference>
<dbReference type="GO" id="GO:0005524">
    <property type="term" value="F:ATP binding"/>
    <property type="evidence" value="ECO:0007669"/>
    <property type="project" value="UniProtKB-KW"/>
</dbReference>
<dbReference type="STRING" id="1837282.A6F49_12795"/>
<evidence type="ECO:0000256" key="2">
    <source>
        <dbReference type="ARBA" id="ARBA00022741"/>
    </source>
</evidence>
<comment type="caution">
    <text evidence="7">The sequence shown here is derived from an EMBL/GenBank/DDBJ whole genome shotgun (WGS) entry which is preliminary data.</text>
</comment>
<dbReference type="SUPFAM" id="SSF55060">
    <property type="entry name" value="GHMP Kinase, C-terminal domain"/>
    <property type="match status" value="1"/>
</dbReference>
<organism evidence="7 8">
    <name type="scientific">Enteractinococcus helveticum</name>
    <dbReference type="NCBI Taxonomy" id="1837282"/>
    <lineage>
        <taxon>Bacteria</taxon>
        <taxon>Bacillati</taxon>
        <taxon>Actinomycetota</taxon>
        <taxon>Actinomycetes</taxon>
        <taxon>Micrococcales</taxon>
        <taxon>Micrococcaceae</taxon>
    </lineage>
</organism>
<dbReference type="GO" id="GO:0050515">
    <property type="term" value="F:4-(cytidine 5'-diphospho)-2-C-methyl-D-erythritol kinase activity"/>
    <property type="evidence" value="ECO:0007669"/>
    <property type="project" value="TreeGrafter"/>
</dbReference>
<reference evidence="7 8" key="1">
    <citation type="submission" date="2016-04" db="EMBL/GenBank/DDBJ databases">
        <title>First whole genome shotgun sequence of the bacterium Enteractinococcus sp. strain UASWS1574.</title>
        <authorList>
            <person name="Crovadore J."/>
            <person name="Chablais R."/>
            <person name="Lefort F."/>
        </authorList>
    </citation>
    <scope>NUCLEOTIDE SEQUENCE [LARGE SCALE GENOMIC DNA]</scope>
    <source>
        <strain evidence="7 8">UASWS1574</strain>
    </source>
</reference>
<dbReference type="InterPro" id="IPR036554">
    <property type="entry name" value="GHMP_kinase_C_sf"/>
</dbReference>
<dbReference type="InterPro" id="IPR014721">
    <property type="entry name" value="Ribsml_uS5_D2-typ_fold_subgr"/>
</dbReference>
<dbReference type="PANTHER" id="PTHR43527">
    <property type="entry name" value="4-DIPHOSPHOCYTIDYL-2-C-METHYL-D-ERYTHRITOL KINASE, CHLOROPLASTIC"/>
    <property type="match status" value="1"/>
</dbReference>
<keyword evidence="3" id="KW-0418">Kinase</keyword>
<keyword evidence="4" id="KW-0067">ATP-binding</keyword>